<sequence>MTVRSQRLQVVLSLEERKEQQALDVMNEVRTQWQTEQDRLEELQRYQQEYHQQMRSQQQGTVPVTRLQGWQNFIARLNTLIGDQQTRVARAAERLEQARQQWQQAWERRRGMEKYIETCRAQEQRDRDQAEQKQADEAAMRQFSRRRP</sequence>
<gene>
    <name evidence="12" type="primary">fliJ</name>
    <name evidence="12" type="ORF">ACFOZ5_15910</name>
</gene>
<feature type="compositionally biased region" description="Basic and acidic residues" evidence="11">
    <location>
        <begin position="120"/>
        <end position="139"/>
    </location>
</feature>
<keyword evidence="10" id="KW-1006">Bacterial flagellum protein export</keyword>
<evidence type="ECO:0000256" key="4">
    <source>
        <dbReference type="ARBA" id="ARBA00022448"/>
    </source>
</evidence>
<evidence type="ECO:0000256" key="1">
    <source>
        <dbReference type="ARBA" id="ARBA00004413"/>
    </source>
</evidence>
<dbReference type="Proteomes" id="UP001595798">
    <property type="component" value="Unassembled WGS sequence"/>
</dbReference>
<name>A0ABV8QNM2_9GAMM</name>
<evidence type="ECO:0000256" key="5">
    <source>
        <dbReference type="ARBA" id="ARBA00022475"/>
    </source>
</evidence>
<dbReference type="RefSeq" id="WP_379889087.1">
    <property type="nucleotide sequence ID" value="NZ_JBHSDI010000058.1"/>
</dbReference>
<dbReference type="InterPro" id="IPR012823">
    <property type="entry name" value="Flagell_FliJ"/>
</dbReference>
<reference evidence="13" key="1">
    <citation type="journal article" date="2019" name="Int. J. Syst. Evol. Microbiol.">
        <title>The Global Catalogue of Microorganisms (GCM) 10K type strain sequencing project: providing services to taxonomists for standard genome sequencing and annotation.</title>
        <authorList>
            <consortium name="The Broad Institute Genomics Platform"/>
            <consortium name="The Broad Institute Genome Sequencing Center for Infectious Disease"/>
            <person name="Wu L."/>
            <person name="Ma J."/>
        </authorList>
    </citation>
    <scope>NUCLEOTIDE SEQUENCE [LARGE SCALE GENOMIC DNA]</scope>
    <source>
        <strain evidence="13">CECT 7297</strain>
    </source>
</reference>
<keyword evidence="12" id="KW-0282">Flagellum</keyword>
<protein>
    <recommendedName>
        <fullName evidence="3">Flagellar FliJ protein</fullName>
    </recommendedName>
</protein>
<evidence type="ECO:0000256" key="2">
    <source>
        <dbReference type="ARBA" id="ARBA00010004"/>
    </source>
</evidence>
<keyword evidence="12" id="KW-0969">Cilium</keyword>
<keyword evidence="12" id="KW-0966">Cell projection</keyword>
<evidence type="ECO:0000256" key="6">
    <source>
        <dbReference type="ARBA" id="ARBA00022500"/>
    </source>
</evidence>
<comment type="caution">
    <text evidence="12">The sequence shown here is derived from an EMBL/GenBank/DDBJ whole genome shotgun (WGS) entry which is preliminary data.</text>
</comment>
<dbReference type="PANTHER" id="PTHR38786">
    <property type="entry name" value="FLAGELLAR FLIJ PROTEIN"/>
    <property type="match status" value="1"/>
</dbReference>
<evidence type="ECO:0000256" key="10">
    <source>
        <dbReference type="ARBA" id="ARBA00023225"/>
    </source>
</evidence>
<keyword evidence="13" id="KW-1185">Reference proteome</keyword>
<dbReference type="Pfam" id="PF02050">
    <property type="entry name" value="FliJ"/>
    <property type="match status" value="1"/>
</dbReference>
<comment type="similarity">
    <text evidence="2">Belongs to the FliJ family.</text>
</comment>
<accession>A0ABV8QNM2</accession>
<dbReference type="EMBL" id="JBHSDI010000058">
    <property type="protein sequence ID" value="MFC4260504.1"/>
    <property type="molecule type" value="Genomic_DNA"/>
</dbReference>
<evidence type="ECO:0000256" key="9">
    <source>
        <dbReference type="ARBA" id="ARBA00023136"/>
    </source>
</evidence>
<evidence type="ECO:0000256" key="8">
    <source>
        <dbReference type="ARBA" id="ARBA00022927"/>
    </source>
</evidence>
<dbReference type="Gene3D" id="1.10.287.1700">
    <property type="match status" value="1"/>
</dbReference>
<organism evidence="12 13">
    <name type="scientific">Marinobacter lacisalsi</name>
    <dbReference type="NCBI Taxonomy" id="475979"/>
    <lineage>
        <taxon>Bacteria</taxon>
        <taxon>Pseudomonadati</taxon>
        <taxon>Pseudomonadota</taxon>
        <taxon>Gammaproteobacteria</taxon>
        <taxon>Pseudomonadales</taxon>
        <taxon>Marinobacteraceae</taxon>
        <taxon>Marinobacter</taxon>
    </lineage>
</organism>
<evidence type="ECO:0000256" key="11">
    <source>
        <dbReference type="SAM" id="MobiDB-lite"/>
    </source>
</evidence>
<dbReference type="NCBIfam" id="TIGR02473">
    <property type="entry name" value="flagell_FliJ"/>
    <property type="match status" value="1"/>
</dbReference>
<evidence type="ECO:0000256" key="7">
    <source>
        <dbReference type="ARBA" id="ARBA00022795"/>
    </source>
</evidence>
<feature type="region of interest" description="Disordered" evidence="11">
    <location>
        <begin position="120"/>
        <end position="148"/>
    </location>
</feature>
<dbReference type="InterPro" id="IPR053716">
    <property type="entry name" value="Flag_assembly_chemotaxis_eff"/>
</dbReference>
<evidence type="ECO:0000256" key="3">
    <source>
        <dbReference type="ARBA" id="ARBA00020392"/>
    </source>
</evidence>
<keyword evidence="8" id="KW-0653">Protein transport</keyword>
<proteinExistence type="inferred from homology"/>
<keyword evidence="6" id="KW-0145">Chemotaxis</keyword>
<keyword evidence="9" id="KW-0472">Membrane</keyword>
<dbReference type="PANTHER" id="PTHR38786:SF1">
    <property type="entry name" value="FLAGELLAR FLIJ PROTEIN"/>
    <property type="match status" value="1"/>
</dbReference>
<dbReference type="InterPro" id="IPR052570">
    <property type="entry name" value="FliJ"/>
</dbReference>
<keyword evidence="7" id="KW-1005">Bacterial flagellum biogenesis</keyword>
<evidence type="ECO:0000313" key="13">
    <source>
        <dbReference type="Proteomes" id="UP001595798"/>
    </source>
</evidence>
<evidence type="ECO:0000313" key="12">
    <source>
        <dbReference type="EMBL" id="MFC4260504.1"/>
    </source>
</evidence>
<keyword evidence="5" id="KW-1003">Cell membrane</keyword>
<comment type="subcellular location">
    <subcellularLocation>
        <location evidence="1">Cell membrane</location>
        <topology evidence="1">Peripheral membrane protein</topology>
        <orientation evidence="1">Cytoplasmic side</orientation>
    </subcellularLocation>
</comment>
<keyword evidence="4" id="KW-0813">Transport</keyword>